<dbReference type="Gene3D" id="1.10.3290.10">
    <property type="entry name" value="Fido-like domain"/>
    <property type="match status" value="1"/>
</dbReference>
<evidence type="ECO:0000256" key="2">
    <source>
        <dbReference type="ARBA" id="ARBA00022695"/>
    </source>
</evidence>
<keyword evidence="1 9" id="KW-0808">Transferase</keyword>
<evidence type="ECO:0000313" key="10">
    <source>
        <dbReference type="Proteomes" id="UP000431401"/>
    </source>
</evidence>
<evidence type="ECO:0000256" key="7">
    <source>
        <dbReference type="ARBA" id="ARBA00048696"/>
    </source>
</evidence>
<evidence type="ECO:0000256" key="3">
    <source>
        <dbReference type="ARBA" id="ARBA00022741"/>
    </source>
</evidence>
<dbReference type="PANTHER" id="PTHR39560:SF1">
    <property type="entry name" value="PROTEIN ADENYLYLTRANSFERASE FIC-RELATED"/>
    <property type="match status" value="1"/>
</dbReference>
<name>A0A7K0DYK2_9NOCA</name>
<accession>A0A7K0DYK2</accession>
<dbReference type="GO" id="GO:0070733">
    <property type="term" value="F:AMPylase activity"/>
    <property type="evidence" value="ECO:0007669"/>
    <property type="project" value="UniProtKB-EC"/>
</dbReference>
<dbReference type="Proteomes" id="UP000431401">
    <property type="component" value="Unassembled WGS sequence"/>
</dbReference>
<comment type="catalytic activity">
    <reaction evidence="6">
        <text>L-threonyl-[protein] + ATP = 3-O-(5'-adenylyl)-L-threonyl-[protein] + diphosphate</text>
        <dbReference type="Rhea" id="RHEA:54292"/>
        <dbReference type="Rhea" id="RHEA-COMP:11060"/>
        <dbReference type="Rhea" id="RHEA-COMP:13847"/>
        <dbReference type="ChEBI" id="CHEBI:30013"/>
        <dbReference type="ChEBI" id="CHEBI:30616"/>
        <dbReference type="ChEBI" id="CHEBI:33019"/>
        <dbReference type="ChEBI" id="CHEBI:138113"/>
        <dbReference type="EC" id="2.7.7.108"/>
    </reaction>
</comment>
<reference evidence="9 10" key="1">
    <citation type="submission" date="2019-10" db="EMBL/GenBank/DDBJ databases">
        <title>Nocardia macrotermitis sp. nov. and Nocardia aurantia sp. nov., isolated from the gut of fungus growing-termite Macrotermes natalensis.</title>
        <authorList>
            <person name="Benndorf R."/>
            <person name="Schwitalla J."/>
            <person name="Martin K."/>
            <person name="De Beer W."/>
            <person name="Kaster A.-K."/>
            <person name="Vollmers J."/>
            <person name="Poulsen M."/>
            <person name="Beemelmanns C."/>
        </authorList>
    </citation>
    <scope>NUCLEOTIDE SEQUENCE [LARGE SCALE GENOMIC DNA]</scope>
    <source>
        <strain evidence="9 10">RB56</strain>
    </source>
</reference>
<evidence type="ECO:0000256" key="5">
    <source>
        <dbReference type="ARBA" id="ARBA00034531"/>
    </source>
</evidence>
<dbReference type="OrthoDB" id="9813719at2"/>
<dbReference type="Pfam" id="PF02661">
    <property type="entry name" value="Fic"/>
    <property type="match status" value="1"/>
</dbReference>
<dbReference type="PROSITE" id="PS51459">
    <property type="entry name" value="FIDO"/>
    <property type="match status" value="1"/>
</dbReference>
<keyword evidence="10" id="KW-1185">Reference proteome</keyword>
<evidence type="ECO:0000256" key="1">
    <source>
        <dbReference type="ARBA" id="ARBA00022679"/>
    </source>
</evidence>
<sequence length="189" mass="21558">MSADPYVDPQTGLLTNLLGIIEQEELARAEAHLTTLALYRLDRRGLPGKYDLDHFCAFHRAIFGDIYAWAGQLRTVTIAKGDIFCLPQFIESFGADIFARLAREGVLRGLGREPFLDRLTYYFGEVNALHPFREGNGRTQRAFWGQLAREAGHPIRWQRLERERNLEASIASMRGDPEPLRKLLAELTE</sequence>
<organism evidence="9 10">
    <name type="scientific">Nocardia aurantia</name>
    <dbReference type="NCBI Taxonomy" id="2585199"/>
    <lineage>
        <taxon>Bacteria</taxon>
        <taxon>Bacillati</taxon>
        <taxon>Actinomycetota</taxon>
        <taxon>Actinomycetes</taxon>
        <taxon>Mycobacteriales</taxon>
        <taxon>Nocardiaceae</taxon>
        <taxon>Nocardia</taxon>
    </lineage>
</organism>
<dbReference type="GO" id="GO:0005524">
    <property type="term" value="F:ATP binding"/>
    <property type="evidence" value="ECO:0007669"/>
    <property type="project" value="UniProtKB-KW"/>
</dbReference>
<keyword evidence="4" id="KW-0067">ATP-binding</keyword>
<dbReference type="AlphaFoldDB" id="A0A7K0DYK2"/>
<dbReference type="InterPro" id="IPR036597">
    <property type="entry name" value="Fido-like_dom_sf"/>
</dbReference>
<dbReference type="InterPro" id="IPR003812">
    <property type="entry name" value="Fido"/>
</dbReference>
<keyword evidence="2 9" id="KW-0548">Nucleotidyltransferase</keyword>
<dbReference type="SUPFAM" id="SSF140931">
    <property type="entry name" value="Fic-like"/>
    <property type="match status" value="1"/>
</dbReference>
<evidence type="ECO:0000256" key="6">
    <source>
        <dbReference type="ARBA" id="ARBA00047939"/>
    </source>
</evidence>
<proteinExistence type="predicted"/>
<evidence type="ECO:0000313" key="9">
    <source>
        <dbReference type="EMBL" id="MQY30889.1"/>
    </source>
</evidence>
<dbReference type="PANTHER" id="PTHR39560">
    <property type="entry name" value="PROTEIN ADENYLYLTRANSFERASE FIC-RELATED"/>
    <property type="match status" value="1"/>
</dbReference>
<comment type="catalytic activity">
    <reaction evidence="7">
        <text>L-tyrosyl-[protein] + ATP = O-(5'-adenylyl)-L-tyrosyl-[protein] + diphosphate</text>
        <dbReference type="Rhea" id="RHEA:54288"/>
        <dbReference type="Rhea" id="RHEA-COMP:10136"/>
        <dbReference type="Rhea" id="RHEA-COMP:13846"/>
        <dbReference type="ChEBI" id="CHEBI:30616"/>
        <dbReference type="ChEBI" id="CHEBI:33019"/>
        <dbReference type="ChEBI" id="CHEBI:46858"/>
        <dbReference type="ChEBI" id="CHEBI:83624"/>
        <dbReference type="EC" id="2.7.7.108"/>
    </reaction>
</comment>
<dbReference type="GO" id="GO:0051302">
    <property type="term" value="P:regulation of cell division"/>
    <property type="evidence" value="ECO:0007669"/>
    <property type="project" value="TreeGrafter"/>
</dbReference>
<comment type="caution">
    <text evidence="9">The sequence shown here is derived from an EMBL/GenBank/DDBJ whole genome shotgun (WGS) entry which is preliminary data.</text>
</comment>
<protein>
    <recommendedName>
        <fullName evidence="5">protein adenylyltransferase</fullName>
        <ecNumber evidence="5">2.7.7.108</ecNumber>
    </recommendedName>
</protein>
<feature type="domain" description="Fido" evidence="8">
    <location>
        <begin position="50"/>
        <end position="186"/>
    </location>
</feature>
<dbReference type="EMBL" id="WEGI01000015">
    <property type="protein sequence ID" value="MQY30889.1"/>
    <property type="molecule type" value="Genomic_DNA"/>
</dbReference>
<gene>
    <name evidence="9" type="primary">vbhT</name>
    <name evidence="9" type="ORF">NRB56_64930</name>
</gene>
<keyword evidence="3" id="KW-0547">Nucleotide-binding</keyword>
<evidence type="ECO:0000256" key="4">
    <source>
        <dbReference type="ARBA" id="ARBA00022840"/>
    </source>
</evidence>
<evidence type="ECO:0000259" key="8">
    <source>
        <dbReference type="PROSITE" id="PS51459"/>
    </source>
</evidence>
<dbReference type="EC" id="2.7.7.108" evidence="5"/>
<dbReference type="RefSeq" id="WP_153348131.1">
    <property type="nucleotide sequence ID" value="NZ_WEGI01000015.1"/>
</dbReference>